<proteinExistence type="predicted"/>
<evidence type="ECO:0000313" key="3">
    <source>
        <dbReference type="Proteomes" id="UP000249354"/>
    </source>
</evidence>
<accession>A0A2W4WHC4</accession>
<reference evidence="3" key="1">
    <citation type="submission" date="2018-04" db="EMBL/GenBank/DDBJ databases">
        <authorList>
            <person name="Cornet L."/>
        </authorList>
    </citation>
    <scope>NUCLEOTIDE SEQUENCE [LARGE SCALE GENOMIC DNA]</scope>
</reference>
<reference evidence="2 3" key="2">
    <citation type="submission" date="2018-06" db="EMBL/GenBank/DDBJ databases">
        <title>Metagenomic assembly of (sub)arctic Cyanobacteria and their associated microbiome from non-axenic cultures.</title>
        <authorList>
            <person name="Baurain D."/>
        </authorList>
    </citation>
    <scope>NUCLEOTIDE SEQUENCE [LARGE SCALE GENOMIC DNA]</scope>
    <source>
        <strain evidence="2">ULC129bin1</strain>
    </source>
</reference>
<feature type="domain" description="DUF8166" evidence="1">
    <location>
        <begin position="5"/>
        <end position="200"/>
    </location>
</feature>
<dbReference type="InterPro" id="IPR058479">
    <property type="entry name" value="DUF8166"/>
</dbReference>
<dbReference type="EMBL" id="QBMC01000052">
    <property type="protein sequence ID" value="PZO18608.1"/>
    <property type="molecule type" value="Genomic_DNA"/>
</dbReference>
<organism evidence="2 3">
    <name type="scientific">Leptolyngbya foveolarum</name>
    <dbReference type="NCBI Taxonomy" id="47253"/>
    <lineage>
        <taxon>Bacteria</taxon>
        <taxon>Bacillati</taxon>
        <taxon>Cyanobacteriota</taxon>
        <taxon>Cyanophyceae</taxon>
        <taxon>Leptolyngbyales</taxon>
        <taxon>Leptolyngbyaceae</taxon>
        <taxon>Leptolyngbya group</taxon>
        <taxon>Leptolyngbya</taxon>
    </lineage>
</organism>
<evidence type="ECO:0000313" key="2">
    <source>
        <dbReference type="EMBL" id="PZO18608.1"/>
    </source>
</evidence>
<gene>
    <name evidence="2" type="ORF">DCF25_09405</name>
</gene>
<comment type="caution">
    <text evidence="2">The sequence shown here is derived from an EMBL/GenBank/DDBJ whole genome shotgun (WGS) entry which is preliminary data.</text>
</comment>
<dbReference type="AlphaFoldDB" id="A0A2W4WHC4"/>
<evidence type="ECO:0000259" key="1">
    <source>
        <dbReference type="Pfam" id="PF26500"/>
    </source>
</evidence>
<dbReference type="Pfam" id="PF26500">
    <property type="entry name" value="DUF8166"/>
    <property type="match status" value="1"/>
</dbReference>
<name>A0A2W4WHC4_9CYAN</name>
<protein>
    <recommendedName>
        <fullName evidence="1">DUF8166 domain-containing protein</fullName>
    </recommendedName>
</protein>
<sequence length="202" mass="21908">MSSSCLGKVVKSNSHCDYVVQLDTANDVESPPQIEDYGFGQFVKFDSHRHWAVGVVYNSQLFNSSFMNSGPRLTSSPDLMFTPDLVQDTCILLNVVLVGSLLPGKPYGYGLQGIPRVVVPANTPVCAMNTDEIHGFHLSADGKPQFAYYGHLLHSGGGFAVQLAQQVLNELVATELFSGAEQKALQVLRKELSWKSAMSAIG</sequence>
<dbReference type="Proteomes" id="UP000249354">
    <property type="component" value="Unassembled WGS sequence"/>
</dbReference>